<keyword evidence="2" id="KW-1185">Reference proteome</keyword>
<dbReference type="Pfam" id="PF14651">
    <property type="entry name" value="Lipocalin_7"/>
    <property type="match status" value="1"/>
</dbReference>
<dbReference type="InterPro" id="IPR012674">
    <property type="entry name" value="Calycin"/>
</dbReference>
<sequence>MSFDIGKTNGTWRVSKTSDNYIQLLVKLGVPEDMAKKSLDAEYPLQMTVSGDTFSSKMEVLGKTVENSYTLGAEAMEEDALGRTRKVIYTMEGDCLVSVYPDYDGAGMVFRHSRCFLDDNTLHLDMKVGDLEGWSESKRC</sequence>
<accession>A0A8J9ZHP8</accession>
<dbReference type="SUPFAM" id="SSF50814">
    <property type="entry name" value="Lipocalins"/>
    <property type="match status" value="1"/>
</dbReference>
<name>A0A8J9ZHP8_BRALA</name>
<dbReference type="AlphaFoldDB" id="A0A8J9ZHP8"/>
<dbReference type="Gene3D" id="2.40.128.20">
    <property type="match status" value="1"/>
</dbReference>
<dbReference type="CDD" id="cd00742">
    <property type="entry name" value="FABP"/>
    <property type="match status" value="1"/>
</dbReference>
<protein>
    <submittedName>
        <fullName evidence="1">Hypp1429 protein</fullName>
    </submittedName>
</protein>
<evidence type="ECO:0000313" key="1">
    <source>
        <dbReference type="EMBL" id="CAH1254881.1"/>
    </source>
</evidence>
<gene>
    <name evidence="1" type="primary">Hypp1429</name>
    <name evidence="1" type="ORF">BLAG_LOCUS14122</name>
</gene>
<dbReference type="Proteomes" id="UP000838412">
    <property type="component" value="Chromosome 2"/>
</dbReference>
<evidence type="ECO:0000313" key="2">
    <source>
        <dbReference type="Proteomes" id="UP000838412"/>
    </source>
</evidence>
<organism evidence="1 2">
    <name type="scientific">Branchiostoma lanceolatum</name>
    <name type="common">Common lancelet</name>
    <name type="synonym">Amphioxus lanceolatum</name>
    <dbReference type="NCBI Taxonomy" id="7740"/>
    <lineage>
        <taxon>Eukaryota</taxon>
        <taxon>Metazoa</taxon>
        <taxon>Chordata</taxon>
        <taxon>Cephalochordata</taxon>
        <taxon>Leptocardii</taxon>
        <taxon>Amphioxiformes</taxon>
        <taxon>Branchiostomatidae</taxon>
        <taxon>Branchiostoma</taxon>
    </lineage>
</organism>
<dbReference type="OrthoDB" id="2411602at2759"/>
<reference evidence="1" key="1">
    <citation type="submission" date="2022-01" db="EMBL/GenBank/DDBJ databases">
        <authorList>
            <person name="Braso-Vives M."/>
        </authorList>
    </citation>
    <scope>NUCLEOTIDE SEQUENCE</scope>
</reference>
<dbReference type="EMBL" id="OV696687">
    <property type="protein sequence ID" value="CAH1254881.1"/>
    <property type="molecule type" value="Genomic_DNA"/>
</dbReference>
<proteinExistence type="predicted"/>